<accession>A0A8H7NVK5</accession>
<proteinExistence type="predicted"/>
<protein>
    <submittedName>
        <fullName evidence="2">Uncharacterized protein</fullName>
    </submittedName>
</protein>
<organism evidence="2 3">
    <name type="scientific">Rhodonia placenta</name>
    <dbReference type="NCBI Taxonomy" id="104341"/>
    <lineage>
        <taxon>Eukaryota</taxon>
        <taxon>Fungi</taxon>
        <taxon>Dikarya</taxon>
        <taxon>Basidiomycota</taxon>
        <taxon>Agaricomycotina</taxon>
        <taxon>Agaricomycetes</taxon>
        <taxon>Polyporales</taxon>
        <taxon>Adustoporiaceae</taxon>
        <taxon>Rhodonia</taxon>
    </lineage>
</organism>
<evidence type="ECO:0000256" key="1">
    <source>
        <dbReference type="SAM" id="SignalP"/>
    </source>
</evidence>
<gene>
    <name evidence="2" type="ORF">IEO21_08735</name>
</gene>
<reference evidence="2" key="1">
    <citation type="submission" date="2020-11" db="EMBL/GenBank/DDBJ databases">
        <authorList>
            <person name="Koelle M."/>
            <person name="Horta M.A.C."/>
            <person name="Nowrousian M."/>
            <person name="Ohm R.A."/>
            <person name="Benz P."/>
            <person name="Pilgard A."/>
        </authorList>
    </citation>
    <scope>NUCLEOTIDE SEQUENCE</scope>
    <source>
        <strain evidence="2">FPRL280</strain>
    </source>
</reference>
<dbReference type="AlphaFoldDB" id="A0A8H7NVK5"/>
<evidence type="ECO:0000313" key="2">
    <source>
        <dbReference type="EMBL" id="KAF9806292.1"/>
    </source>
</evidence>
<keyword evidence="1" id="KW-0732">Signal</keyword>
<evidence type="ECO:0000313" key="3">
    <source>
        <dbReference type="Proteomes" id="UP000639403"/>
    </source>
</evidence>
<comment type="caution">
    <text evidence="2">The sequence shown here is derived from an EMBL/GenBank/DDBJ whole genome shotgun (WGS) entry which is preliminary data.</text>
</comment>
<dbReference type="EMBL" id="JADOXO010000338">
    <property type="protein sequence ID" value="KAF9806292.1"/>
    <property type="molecule type" value="Genomic_DNA"/>
</dbReference>
<reference evidence="2" key="2">
    <citation type="journal article" name="Front. Microbiol.">
        <title>Degradative Capacity of Two Strains of Rhodonia placenta: From Phenotype to Genotype.</title>
        <authorList>
            <person name="Kolle M."/>
            <person name="Horta M.A.C."/>
            <person name="Nowrousian M."/>
            <person name="Ohm R.A."/>
            <person name="Benz J.P."/>
            <person name="Pilgard A."/>
        </authorList>
    </citation>
    <scope>NUCLEOTIDE SEQUENCE</scope>
    <source>
        <strain evidence="2">FPRL280</strain>
    </source>
</reference>
<feature type="signal peptide" evidence="1">
    <location>
        <begin position="1"/>
        <end position="17"/>
    </location>
</feature>
<feature type="chain" id="PRO_5034933736" evidence="1">
    <location>
        <begin position="18"/>
        <end position="51"/>
    </location>
</feature>
<dbReference type="Proteomes" id="UP000639403">
    <property type="component" value="Unassembled WGS sequence"/>
</dbReference>
<sequence length="51" mass="5175">MRTILIALYATIAAASAALVVGAPVEPTADAEFVDDGGWFVASPELLSPGE</sequence>
<name>A0A8H7NVK5_9APHY</name>